<dbReference type="AlphaFoldDB" id="A0A2L2T6U2"/>
<protein>
    <recommendedName>
        <fullName evidence="3">F-box domain-containing protein</fullName>
    </recommendedName>
</protein>
<dbReference type="EMBL" id="LN649232">
    <property type="protein sequence ID" value="CEI39698.1"/>
    <property type="molecule type" value="Genomic_DNA"/>
</dbReference>
<dbReference type="Proteomes" id="UP000245910">
    <property type="component" value="Chromosome IIII"/>
</dbReference>
<name>A0A2L2T6U2_9HYPO</name>
<keyword evidence="2" id="KW-1185">Reference proteome</keyword>
<reference evidence="2" key="1">
    <citation type="submission" date="2014-10" db="EMBL/GenBank/DDBJ databases">
        <authorList>
            <person name="King R."/>
        </authorList>
    </citation>
    <scope>NUCLEOTIDE SEQUENCE [LARGE SCALE GENOMIC DNA]</scope>
    <source>
        <strain evidence="2">A3/5</strain>
    </source>
</reference>
<evidence type="ECO:0000313" key="2">
    <source>
        <dbReference type="Proteomes" id="UP000245910"/>
    </source>
</evidence>
<organism evidence="1 2">
    <name type="scientific">Fusarium venenatum</name>
    <dbReference type="NCBI Taxonomy" id="56646"/>
    <lineage>
        <taxon>Eukaryota</taxon>
        <taxon>Fungi</taxon>
        <taxon>Dikarya</taxon>
        <taxon>Ascomycota</taxon>
        <taxon>Pezizomycotina</taxon>
        <taxon>Sordariomycetes</taxon>
        <taxon>Hypocreomycetidae</taxon>
        <taxon>Hypocreales</taxon>
        <taxon>Nectriaceae</taxon>
        <taxon>Fusarium</taxon>
    </lineage>
</organism>
<accession>A0A2L2T6U2</accession>
<evidence type="ECO:0000313" key="1">
    <source>
        <dbReference type="EMBL" id="CEI39698.1"/>
    </source>
</evidence>
<sequence length="240" mass="28097">MWLQDAVVIKGPRCLGERPEATSHPDELLTWLAATGWTDGKDQGWGDLTLLPSDEGAQTNKVDESGHILYGFHRTCTSLAYQFIQLSPITTLETFCDIWVIINARYSKDPFQNNLFNLPQELLEEITEYLRYGSTDLQPTYLLSRSFWKQLFIKLPFLWDLDVQQVQQFPYSPIEAGKEWDWEHLVRQIMARPVKFQRPIYSGCHDFSLKLWDYGQVGLDMPLGMTNRRRMWQILEDMDL</sequence>
<proteinExistence type="predicted"/>
<evidence type="ECO:0008006" key="3">
    <source>
        <dbReference type="Google" id="ProtNLM"/>
    </source>
</evidence>